<dbReference type="EMBL" id="UYSU01037944">
    <property type="protein sequence ID" value="VDL99644.1"/>
    <property type="molecule type" value="Genomic_DNA"/>
</dbReference>
<reference evidence="3" key="1">
    <citation type="submission" date="2016-06" db="UniProtKB">
        <authorList>
            <consortium name="WormBaseParasite"/>
        </authorList>
    </citation>
    <scope>IDENTIFICATION</scope>
</reference>
<protein>
    <submittedName>
        <fullName evidence="3">Secreted protein</fullName>
    </submittedName>
</protein>
<keyword evidence="2" id="KW-1185">Reference proteome</keyword>
<evidence type="ECO:0000313" key="1">
    <source>
        <dbReference type="EMBL" id="VDL99644.1"/>
    </source>
</evidence>
<dbReference type="AlphaFoldDB" id="A0A183T9W1"/>
<accession>A0A183T9W1</accession>
<dbReference type="Proteomes" id="UP000275846">
    <property type="component" value="Unassembled WGS sequence"/>
</dbReference>
<dbReference type="WBParaSite" id="SSLN_0001376201-mRNA-1">
    <property type="protein sequence ID" value="SSLN_0001376201-mRNA-1"/>
    <property type="gene ID" value="SSLN_0001376201"/>
</dbReference>
<evidence type="ECO:0000313" key="3">
    <source>
        <dbReference type="WBParaSite" id="SSLN_0001376201-mRNA-1"/>
    </source>
</evidence>
<proteinExistence type="predicted"/>
<gene>
    <name evidence="1" type="ORF">SSLN_LOCUS13259</name>
</gene>
<sequence>MSFTCESLVSRASLFAFVAAIRLGSKIAVPIVRRWTNSAYPARAIAVLLFDVQISANTRSDFAIKMSLEYLLLGHPHDVAGPPQLRLLHNRVDTG</sequence>
<name>A0A183T9W1_SCHSO</name>
<evidence type="ECO:0000313" key="2">
    <source>
        <dbReference type="Proteomes" id="UP000275846"/>
    </source>
</evidence>
<organism evidence="3">
    <name type="scientific">Schistocephalus solidus</name>
    <name type="common">Tapeworm</name>
    <dbReference type="NCBI Taxonomy" id="70667"/>
    <lineage>
        <taxon>Eukaryota</taxon>
        <taxon>Metazoa</taxon>
        <taxon>Spiralia</taxon>
        <taxon>Lophotrochozoa</taxon>
        <taxon>Platyhelminthes</taxon>
        <taxon>Cestoda</taxon>
        <taxon>Eucestoda</taxon>
        <taxon>Diphyllobothriidea</taxon>
        <taxon>Diphyllobothriidae</taxon>
        <taxon>Schistocephalus</taxon>
    </lineage>
</organism>
<reference evidence="1 2" key="2">
    <citation type="submission" date="2018-11" db="EMBL/GenBank/DDBJ databases">
        <authorList>
            <consortium name="Pathogen Informatics"/>
        </authorList>
    </citation>
    <scope>NUCLEOTIDE SEQUENCE [LARGE SCALE GENOMIC DNA]</scope>
    <source>
        <strain evidence="1 2">NST_G2</strain>
    </source>
</reference>